<dbReference type="Proteomes" id="UP000183015">
    <property type="component" value="Unassembled WGS sequence"/>
</dbReference>
<evidence type="ECO:0000259" key="6">
    <source>
        <dbReference type="PROSITE" id="PS00624"/>
    </source>
</evidence>
<evidence type="ECO:0000256" key="5">
    <source>
        <dbReference type="PIRSR" id="PIRSR000137-2"/>
    </source>
</evidence>
<dbReference type="SUPFAM" id="SSF54373">
    <property type="entry name" value="FAD-linked reductases, C-terminal domain"/>
    <property type="match status" value="1"/>
</dbReference>
<dbReference type="RefSeq" id="WP_042446718.1">
    <property type="nucleotide sequence ID" value="NZ_BBPN01000011.1"/>
</dbReference>
<feature type="binding site" evidence="5">
    <location>
        <position position="216"/>
    </location>
    <ligand>
        <name>FAD</name>
        <dbReference type="ChEBI" id="CHEBI:57692"/>
    </ligand>
</feature>
<dbReference type="OrthoDB" id="9785276at2"/>
<evidence type="ECO:0000256" key="2">
    <source>
        <dbReference type="ARBA" id="ARBA00010790"/>
    </source>
</evidence>
<feature type="binding site" evidence="5">
    <location>
        <begin position="87"/>
        <end position="90"/>
    </location>
    <ligand>
        <name>FAD</name>
        <dbReference type="ChEBI" id="CHEBI:57692"/>
    </ligand>
</feature>
<reference evidence="8" key="1">
    <citation type="submission" date="2016-10" db="EMBL/GenBank/DDBJ databases">
        <authorList>
            <person name="Varghese N."/>
        </authorList>
    </citation>
    <scope>NUCLEOTIDE SEQUENCE [LARGE SCALE GENOMIC DNA]</scope>
    <source>
        <strain evidence="8">DSM 45096 / BCRC 16803 / CGMCC 4.1857 / CIP 109030 / JCM 12277 / KCTC 19219 / NBRC 100920 / 33214</strain>
    </source>
</reference>
<dbReference type="PROSITE" id="PS00624">
    <property type="entry name" value="GMC_OXRED_2"/>
    <property type="match status" value="1"/>
</dbReference>
<accession>A0A1H7WE27</accession>
<name>A0A1H7WE27_STRJI</name>
<evidence type="ECO:0000256" key="3">
    <source>
        <dbReference type="ARBA" id="ARBA00022630"/>
    </source>
</evidence>
<gene>
    <name evidence="7" type="ORF">SAMN05414137_120105</name>
</gene>
<protein>
    <submittedName>
        <fullName evidence="7">Choline dehydrogenase</fullName>
    </submittedName>
</protein>
<feature type="domain" description="Glucose-methanol-choline oxidoreductase N-terminal" evidence="6">
    <location>
        <begin position="251"/>
        <end position="265"/>
    </location>
</feature>
<dbReference type="eggNOG" id="COG2303">
    <property type="taxonomic scope" value="Bacteria"/>
</dbReference>
<comment type="similarity">
    <text evidence="2">Belongs to the GMC oxidoreductase family.</text>
</comment>
<dbReference type="Pfam" id="PF05199">
    <property type="entry name" value="GMC_oxred_C"/>
    <property type="match status" value="1"/>
</dbReference>
<proteinExistence type="inferred from homology"/>
<dbReference type="InterPro" id="IPR036188">
    <property type="entry name" value="FAD/NAD-bd_sf"/>
</dbReference>
<comment type="cofactor">
    <cofactor evidence="1 5">
        <name>FAD</name>
        <dbReference type="ChEBI" id="CHEBI:57692"/>
    </cofactor>
</comment>
<dbReference type="InterPro" id="IPR012132">
    <property type="entry name" value="GMC_OxRdtase"/>
</dbReference>
<keyword evidence="4 5" id="KW-0274">FAD</keyword>
<dbReference type="AlphaFoldDB" id="A0A1H7WE27"/>
<evidence type="ECO:0000256" key="1">
    <source>
        <dbReference type="ARBA" id="ARBA00001974"/>
    </source>
</evidence>
<dbReference type="Gene3D" id="3.50.50.60">
    <property type="entry name" value="FAD/NAD(P)-binding domain"/>
    <property type="match status" value="1"/>
</dbReference>
<dbReference type="InterPro" id="IPR000172">
    <property type="entry name" value="GMC_OxRdtase_N"/>
</dbReference>
<dbReference type="Pfam" id="PF00732">
    <property type="entry name" value="GMC_oxred_N"/>
    <property type="match status" value="1"/>
</dbReference>
<dbReference type="EMBL" id="FOAZ01000020">
    <property type="protein sequence ID" value="SEM19826.1"/>
    <property type="molecule type" value="Genomic_DNA"/>
</dbReference>
<dbReference type="InterPro" id="IPR007867">
    <property type="entry name" value="GMC_OxRtase_C"/>
</dbReference>
<evidence type="ECO:0000313" key="7">
    <source>
        <dbReference type="EMBL" id="SEM19826.1"/>
    </source>
</evidence>
<dbReference type="PANTHER" id="PTHR11552:SF147">
    <property type="entry name" value="CHOLINE DEHYDROGENASE, MITOCHONDRIAL"/>
    <property type="match status" value="1"/>
</dbReference>
<dbReference type="GO" id="GO:0016614">
    <property type="term" value="F:oxidoreductase activity, acting on CH-OH group of donors"/>
    <property type="evidence" value="ECO:0007669"/>
    <property type="project" value="InterPro"/>
</dbReference>
<organism evidence="7 8">
    <name type="scientific">Streptacidiphilus jiangxiensis</name>
    <dbReference type="NCBI Taxonomy" id="235985"/>
    <lineage>
        <taxon>Bacteria</taxon>
        <taxon>Bacillati</taxon>
        <taxon>Actinomycetota</taxon>
        <taxon>Actinomycetes</taxon>
        <taxon>Kitasatosporales</taxon>
        <taxon>Streptomycetaceae</taxon>
        <taxon>Streptacidiphilus</taxon>
    </lineage>
</organism>
<evidence type="ECO:0000313" key="8">
    <source>
        <dbReference type="Proteomes" id="UP000183015"/>
    </source>
</evidence>
<dbReference type="GO" id="GO:0050660">
    <property type="term" value="F:flavin adenine dinucleotide binding"/>
    <property type="evidence" value="ECO:0007669"/>
    <property type="project" value="InterPro"/>
</dbReference>
<dbReference type="STRING" id="235985.SAMN05414137_120105"/>
<dbReference type="Gene3D" id="3.30.410.40">
    <property type="match status" value="1"/>
</dbReference>
<evidence type="ECO:0000256" key="4">
    <source>
        <dbReference type="ARBA" id="ARBA00022827"/>
    </source>
</evidence>
<keyword evidence="3" id="KW-0285">Flavoprotein</keyword>
<keyword evidence="8" id="KW-1185">Reference proteome</keyword>
<dbReference type="PIRSF" id="PIRSF000137">
    <property type="entry name" value="Alcohol_oxidase"/>
    <property type="match status" value="1"/>
</dbReference>
<feature type="binding site" evidence="5">
    <location>
        <position position="450"/>
    </location>
    <ligand>
        <name>substrate</name>
    </ligand>
</feature>
<sequence length="513" mass="54624">MSEFDYVVVGGGTAGCVIAARLSQDPANRVLLLEAGEDEVPSDPLDYVAMWGSSVDWAFRSVPIPGLDGVTIPVPRGRIIGGSSGINSMVHVRAHRSSYDAWEQAGAVGWGFDQLLPYLKRSESAAGKDPRWRGTDGPMVVAPAPTAKPGSFHHACYQAAVEAGSPATADGNGEQAEGIAHLELNIVNFARQSAADAYLAPVTGRPNLDIAVSAVVQRLLFEGRRCVGVEYVVEGRTHQVRAARDVVLSAGAIGSPQLLMVSGVGPAEHLRQVGVDVVHDLPGVGRNLQDHPFAQVTYTTPEPIIPDGLPDMAHTMLRSTPDADPDLQFVFLHFPMPHRSPGSTVEPWGSSDWRPERLDGYSVLFSLQRPRSRGRVGLAGPTVDTAPLIDLGYYSDPRDLDLMVKALRMARSMGEAEALSRWRISELTPGSSAVRDAELRDYVKLATGSYFHLVGSCAMGTGGDAVVDPELKVHGIEGLRVADASVMPSIVAANTNATVLAIAERAAEIIAGR</sequence>
<dbReference type="PANTHER" id="PTHR11552">
    <property type="entry name" value="GLUCOSE-METHANOL-CHOLINE GMC OXIDOREDUCTASE"/>
    <property type="match status" value="1"/>
</dbReference>
<dbReference type="SUPFAM" id="SSF51905">
    <property type="entry name" value="FAD/NAD(P)-binding domain"/>
    <property type="match status" value="1"/>
</dbReference>